<evidence type="ECO:0000313" key="3">
    <source>
        <dbReference type="Proteomes" id="UP000018093"/>
    </source>
</evidence>
<evidence type="ECO:0000313" key="2">
    <source>
        <dbReference type="EMBL" id="CDE22613.1"/>
    </source>
</evidence>
<dbReference type="InterPro" id="IPR036366">
    <property type="entry name" value="PGBDSf"/>
</dbReference>
<feature type="domain" description="Peptidoglycan binding-like" evidence="1">
    <location>
        <begin position="418"/>
        <end position="475"/>
    </location>
</feature>
<evidence type="ECO:0000259" key="1">
    <source>
        <dbReference type="Pfam" id="PF01471"/>
    </source>
</evidence>
<organism evidence="2 3">
    <name type="scientific">Amedibacillus dolichus CAG:375</name>
    <dbReference type="NCBI Taxonomy" id="1263076"/>
    <lineage>
        <taxon>Bacteria</taxon>
        <taxon>Bacillati</taxon>
        <taxon>Bacillota</taxon>
        <taxon>Erysipelotrichia</taxon>
        <taxon>Erysipelotrichales</taxon>
        <taxon>Erysipelotrichaceae</taxon>
        <taxon>Amedibacillus</taxon>
    </lineage>
</organism>
<dbReference type="InterPro" id="IPR002477">
    <property type="entry name" value="Peptidoglycan-bd-like"/>
</dbReference>
<dbReference type="RefSeq" id="WP_022420457.1">
    <property type="nucleotide sequence ID" value="NZ_FR898579.1"/>
</dbReference>
<sequence>MLETPICDAYIRITRTADHLLVYEDFFITDHYGKSIKIPLYTETAQEKEASPYLLYQVEISKKGHAKLIIQNIAIFANVTAILSMLLPPYRKDEAILSISLKEPHFSSKSYEVAIDPKGGIDAMLQEVIIPTSITVHLGRPNRDGENLTVPFLYYLKNVASSEIYPTWPREAIKANVWAQMSLALNRVFTEWYRSQGYNFDITNSTAYDQAFVKNRVIYDNVAEIVEEVFQEYIQKKNFTEPFYAEYCDGKIAQCPGMKQWGTQDLATRGYDALSILQYYYGDTIRIVSSDTIQDIRPSYPGTPLQLGSVGKDVAMLQAFLNAIAINYPAIRPIFPVNGEFETATQSAVRTFQPVRTFQRQFNLTVDGIVGRTTWYRISFIFVAVRKLAELGSLGYLSTLYSGVWQQRVLRQGDRSVETQLMQYYLSSIRLFYPEIPEVSIDGRFGAGTYNAILAFQKRFGLTADGLVGQATWDRIYQVYTSISNQLPPTNAPLPYPGIPLQLGTSGDAVEAVQNAINILAKQYTDIPSVNVDGIFGAATRNAIRNFQSLFDLTADGIVGVKTWELLFSIAAQLQANTADTAILQHQLNMIAKYYPSVDSVPVSGVFDEATQASLTDFQTLMGLPLKEGTDALTIDVLDSCFHELSS</sequence>
<reference evidence="2" key="1">
    <citation type="submission" date="2012-11" db="EMBL/GenBank/DDBJ databases">
        <title>Dependencies among metagenomic species, viruses, plasmids and units of genetic variation.</title>
        <authorList>
            <person name="Nielsen H.B."/>
            <person name="Almeida M."/>
            <person name="Juncker A.S."/>
            <person name="Rasmussen S."/>
            <person name="Li J."/>
            <person name="Sunagawa S."/>
            <person name="Plichta D."/>
            <person name="Gautier L."/>
            <person name="Le Chatelier E."/>
            <person name="Peletier E."/>
            <person name="Bonde I."/>
            <person name="Nielsen T."/>
            <person name="Manichanh C."/>
            <person name="Arumugam M."/>
            <person name="Batto J."/>
            <person name="Santos M.B.Q.D."/>
            <person name="Blom N."/>
            <person name="Borruel N."/>
            <person name="Burgdorf K.S."/>
            <person name="Boumezbeur F."/>
            <person name="Casellas F."/>
            <person name="Dore J."/>
            <person name="Guarner F."/>
            <person name="Hansen T."/>
            <person name="Hildebrand F."/>
            <person name="Kaas R.S."/>
            <person name="Kennedy S."/>
            <person name="Kristiansen K."/>
            <person name="Kultima J.R."/>
            <person name="Leonard P."/>
            <person name="Levenez F."/>
            <person name="Lund O."/>
            <person name="Moumen B."/>
            <person name="Le Paslier D."/>
            <person name="Pons N."/>
            <person name="Pedersen O."/>
            <person name="Prifti E."/>
            <person name="Qin J."/>
            <person name="Raes J."/>
            <person name="Tap J."/>
            <person name="Tims S."/>
            <person name="Ussery D.W."/>
            <person name="Yamada T."/>
            <person name="MetaHit consortium"/>
            <person name="Renault P."/>
            <person name="Sicheritz-Ponten T."/>
            <person name="Bork P."/>
            <person name="Wang J."/>
            <person name="Brunak S."/>
            <person name="Ehrlich S.D."/>
        </authorList>
    </citation>
    <scope>NUCLEOTIDE SEQUENCE [LARGE SCALE GENOMIC DNA]</scope>
</reference>
<dbReference type="EMBL" id="CBIN010000108">
    <property type="protein sequence ID" value="CDE22613.1"/>
    <property type="molecule type" value="Genomic_DNA"/>
</dbReference>
<dbReference type="Pfam" id="PF01471">
    <property type="entry name" value="PG_binding_1"/>
    <property type="match status" value="3"/>
</dbReference>
<gene>
    <name evidence="2" type="ORF">BN631_01125</name>
</gene>
<accession>R7G756</accession>
<dbReference type="SUPFAM" id="SSF47090">
    <property type="entry name" value="PGBD-like"/>
    <property type="match status" value="4"/>
</dbReference>
<dbReference type="AlphaFoldDB" id="R7G756"/>
<dbReference type="Gene3D" id="1.10.101.10">
    <property type="entry name" value="PGBD-like superfamily/PGBD"/>
    <property type="match status" value="3"/>
</dbReference>
<dbReference type="InterPro" id="IPR036365">
    <property type="entry name" value="PGBD-like_sf"/>
</dbReference>
<dbReference type="Proteomes" id="UP000018093">
    <property type="component" value="Unassembled WGS sequence"/>
</dbReference>
<feature type="domain" description="Peptidoglycan binding-like" evidence="1">
    <location>
        <begin position="506"/>
        <end position="567"/>
    </location>
</feature>
<protein>
    <submittedName>
        <fullName evidence="2">Putative peptidoglycan binding domain protein</fullName>
    </submittedName>
</protein>
<proteinExistence type="predicted"/>
<comment type="caution">
    <text evidence="2">The sequence shown here is derived from an EMBL/GenBank/DDBJ whole genome shotgun (WGS) entry which is preliminary data.</text>
</comment>
<feature type="domain" description="Peptidoglycan binding-like" evidence="1">
    <location>
        <begin position="355"/>
        <end position="377"/>
    </location>
</feature>
<name>R7G756_9FIRM</name>